<name>A0ABR0BAF8_9CRUS</name>
<accession>A0ABR0BAF8</accession>
<dbReference type="Proteomes" id="UP001234178">
    <property type="component" value="Unassembled WGS sequence"/>
</dbReference>
<comment type="caution">
    <text evidence="1">The sequence shown here is derived from an EMBL/GenBank/DDBJ whole genome shotgun (WGS) entry which is preliminary data.</text>
</comment>
<dbReference type="EMBL" id="JAOYFB010000045">
    <property type="protein sequence ID" value="KAK4045563.1"/>
    <property type="molecule type" value="Genomic_DNA"/>
</dbReference>
<proteinExistence type="predicted"/>
<protein>
    <submittedName>
        <fullName evidence="1">Uncharacterized protein</fullName>
    </submittedName>
</protein>
<reference evidence="1 2" key="1">
    <citation type="journal article" date="2023" name="Nucleic Acids Res.">
        <title>The hologenome of Daphnia magna reveals possible DNA methylation and microbiome-mediated evolution of the host genome.</title>
        <authorList>
            <person name="Chaturvedi A."/>
            <person name="Li X."/>
            <person name="Dhandapani V."/>
            <person name="Marshall H."/>
            <person name="Kissane S."/>
            <person name="Cuenca-Cambronero M."/>
            <person name="Asole G."/>
            <person name="Calvet F."/>
            <person name="Ruiz-Romero M."/>
            <person name="Marangio P."/>
            <person name="Guigo R."/>
            <person name="Rago D."/>
            <person name="Mirbahai L."/>
            <person name="Eastwood N."/>
            <person name="Colbourne J.K."/>
            <person name="Zhou J."/>
            <person name="Mallon E."/>
            <person name="Orsini L."/>
        </authorList>
    </citation>
    <scope>NUCLEOTIDE SEQUENCE [LARGE SCALE GENOMIC DNA]</scope>
    <source>
        <strain evidence="1">LRV0_1</strain>
    </source>
</reference>
<keyword evidence="2" id="KW-1185">Reference proteome</keyword>
<gene>
    <name evidence="1" type="ORF">OUZ56_033209</name>
</gene>
<organism evidence="1 2">
    <name type="scientific">Daphnia magna</name>
    <dbReference type="NCBI Taxonomy" id="35525"/>
    <lineage>
        <taxon>Eukaryota</taxon>
        <taxon>Metazoa</taxon>
        <taxon>Ecdysozoa</taxon>
        <taxon>Arthropoda</taxon>
        <taxon>Crustacea</taxon>
        <taxon>Branchiopoda</taxon>
        <taxon>Diplostraca</taxon>
        <taxon>Cladocera</taxon>
        <taxon>Anomopoda</taxon>
        <taxon>Daphniidae</taxon>
        <taxon>Daphnia</taxon>
    </lineage>
</organism>
<sequence length="106" mass="12852">MSVTFFGYLAADSENLRGCLGHYSLQLILTDSKQIRATACCTSRRQAATSDKRLMKFKLMKYKLMKYKLMKYKLMKYKLMKYKLMKYKLMKYKLMKYKLMKYKLMK</sequence>
<evidence type="ECO:0000313" key="1">
    <source>
        <dbReference type="EMBL" id="KAK4045563.1"/>
    </source>
</evidence>
<evidence type="ECO:0000313" key="2">
    <source>
        <dbReference type="Proteomes" id="UP001234178"/>
    </source>
</evidence>